<dbReference type="PROSITE" id="PS50011">
    <property type="entry name" value="PROTEIN_KINASE_DOM"/>
    <property type="match status" value="1"/>
</dbReference>
<evidence type="ECO:0000313" key="11">
    <source>
        <dbReference type="EMBL" id="RDL34569.1"/>
    </source>
</evidence>
<evidence type="ECO:0000256" key="9">
    <source>
        <dbReference type="PROSITE-ProRule" id="PRU10141"/>
    </source>
</evidence>
<keyword evidence="5 11" id="KW-0418">Kinase</keyword>
<evidence type="ECO:0000256" key="6">
    <source>
        <dbReference type="ARBA" id="ARBA00022840"/>
    </source>
</evidence>
<feature type="domain" description="Protein kinase" evidence="10">
    <location>
        <begin position="62"/>
        <end position="403"/>
    </location>
</feature>
<accession>A0A370TH95</accession>
<keyword evidence="3" id="KW-0808">Transferase</keyword>
<comment type="catalytic activity">
    <reaction evidence="8">
        <text>L-seryl-[protein] + ATP = O-phospho-L-seryl-[protein] + ADP + H(+)</text>
        <dbReference type="Rhea" id="RHEA:17989"/>
        <dbReference type="Rhea" id="RHEA-COMP:9863"/>
        <dbReference type="Rhea" id="RHEA-COMP:11604"/>
        <dbReference type="ChEBI" id="CHEBI:15378"/>
        <dbReference type="ChEBI" id="CHEBI:29999"/>
        <dbReference type="ChEBI" id="CHEBI:30616"/>
        <dbReference type="ChEBI" id="CHEBI:83421"/>
        <dbReference type="ChEBI" id="CHEBI:456216"/>
        <dbReference type="EC" id="2.7.11.1"/>
    </reaction>
</comment>
<dbReference type="GO" id="GO:0050684">
    <property type="term" value="P:regulation of mRNA processing"/>
    <property type="evidence" value="ECO:0007669"/>
    <property type="project" value="TreeGrafter"/>
</dbReference>
<evidence type="ECO:0000256" key="4">
    <source>
        <dbReference type="ARBA" id="ARBA00022741"/>
    </source>
</evidence>
<keyword evidence="4 9" id="KW-0547">Nucleotide-binding</keyword>
<keyword evidence="12" id="KW-1185">Reference proteome</keyword>
<dbReference type="SMART" id="SM00220">
    <property type="entry name" value="S_TKc"/>
    <property type="match status" value="1"/>
</dbReference>
<evidence type="ECO:0000256" key="8">
    <source>
        <dbReference type="ARBA" id="ARBA00048679"/>
    </source>
</evidence>
<dbReference type="EC" id="2.7.11.1" evidence="1"/>
<dbReference type="InterPro" id="IPR011009">
    <property type="entry name" value="Kinase-like_dom_sf"/>
</dbReference>
<dbReference type="Pfam" id="PF00069">
    <property type="entry name" value="Pkinase"/>
    <property type="match status" value="2"/>
</dbReference>
<dbReference type="GO" id="GO:0000245">
    <property type="term" value="P:spliceosomal complex assembly"/>
    <property type="evidence" value="ECO:0007669"/>
    <property type="project" value="TreeGrafter"/>
</dbReference>
<sequence>MASILKWIRSIILRAPSPSLHFPTNGFEVIPDSEVLEEEQFEKFQKGEYCPVNIGDVFASKYQVVGKLGFGVTSTVWLARDLQKRQYVALKVYTRGDDHQEEFEVYQHLSKANPSHRGALYVRTAIDTFTVPRAGGDHSCLVQMPMWDSFKDLLLRNPTHRFTEDLLKAGLQQVFLALDYLHTECKLVHTDIKGDNILQVIEDKPILKAFTASEMSDPSPRKSVNGMPVYASRRFDRPKFWGRAVLSDFGSAVSGELKRNHDAQPNVYRSPEVMLQTEWSYPVDIWNVGVMIWDLFEDKHLFYGNDPHMKMYTTRAHLAEVVGMLGPPPLDMLARGKRSCEFFAEDGQWKAEVGIPQDTSLEQAEENLEGENKEMFLRFMGGGLAWRPEERKTARELLEDEWINS</sequence>
<evidence type="ECO:0000256" key="3">
    <source>
        <dbReference type="ARBA" id="ARBA00022679"/>
    </source>
</evidence>
<dbReference type="EMBL" id="NPIC01000007">
    <property type="protein sequence ID" value="RDL34569.1"/>
    <property type="molecule type" value="Genomic_DNA"/>
</dbReference>
<dbReference type="Gene3D" id="1.10.510.10">
    <property type="entry name" value="Transferase(Phosphotransferase) domain 1"/>
    <property type="match status" value="1"/>
</dbReference>
<evidence type="ECO:0000313" key="12">
    <source>
        <dbReference type="Proteomes" id="UP000254866"/>
    </source>
</evidence>
<gene>
    <name evidence="11" type="ORF">BP5553_07697</name>
</gene>
<proteinExistence type="predicted"/>
<evidence type="ECO:0000256" key="5">
    <source>
        <dbReference type="ARBA" id="ARBA00022777"/>
    </source>
</evidence>
<keyword evidence="6 9" id="KW-0067">ATP-binding</keyword>
<evidence type="ECO:0000256" key="7">
    <source>
        <dbReference type="ARBA" id="ARBA00047899"/>
    </source>
</evidence>
<dbReference type="GO" id="GO:0004674">
    <property type="term" value="F:protein serine/threonine kinase activity"/>
    <property type="evidence" value="ECO:0007669"/>
    <property type="project" value="UniProtKB-KW"/>
</dbReference>
<evidence type="ECO:0000259" key="10">
    <source>
        <dbReference type="PROSITE" id="PS50011"/>
    </source>
</evidence>
<dbReference type="GO" id="GO:0005737">
    <property type="term" value="C:cytoplasm"/>
    <property type="evidence" value="ECO:0007669"/>
    <property type="project" value="TreeGrafter"/>
</dbReference>
<dbReference type="PANTHER" id="PTHR47634:SF9">
    <property type="entry name" value="PROTEIN KINASE DOMAIN-CONTAINING PROTEIN-RELATED"/>
    <property type="match status" value="1"/>
</dbReference>
<dbReference type="PROSITE" id="PS00107">
    <property type="entry name" value="PROTEIN_KINASE_ATP"/>
    <property type="match status" value="1"/>
</dbReference>
<dbReference type="GO" id="GO:0005634">
    <property type="term" value="C:nucleus"/>
    <property type="evidence" value="ECO:0007669"/>
    <property type="project" value="TreeGrafter"/>
</dbReference>
<dbReference type="Proteomes" id="UP000254866">
    <property type="component" value="Unassembled WGS sequence"/>
</dbReference>
<protein>
    <recommendedName>
        <fullName evidence="1">non-specific serine/threonine protein kinase</fullName>
        <ecNumber evidence="1">2.7.11.1</ecNumber>
    </recommendedName>
</protein>
<dbReference type="RefSeq" id="XP_031867551.1">
    <property type="nucleotide sequence ID" value="XM_032016320.1"/>
</dbReference>
<organism evidence="11 12">
    <name type="scientific">Venustampulla echinocandica</name>
    <dbReference type="NCBI Taxonomy" id="2656787"/>
    <lineage>
        <taxon>Eukaryota</taxon>
        <taxon>Fungi</taxon>
        <taxon>Dikarya</taxon>
        <taxon>Ascomycota</taxon>
        <taxon>Pezizomycotina</taxon>
        <taxon>Leotiomycetes</taxon>
        <taxon>Helotiales</taxon>
        <taxon>Pleuroascaceae</taxon>
        <taxon>Venustampulla</taxon>
    </lineage>
</organism>
<comment type="caution">
    <text evidence="11">The sequence shown here is derived from an EMBL/GenBank/DDBJ whole genome shotgun (WGS) entry which is preliminary data.</text>
</comment>
<dbReference type="AlphaFoldDB" id="A0A370TH95"/>
<dbReference type="InterPro" id="IPR000719">
    <property type="entry name" value="Prot_kinase_dom"/>
</dbReference>
<dbReference type="GO" id="GO:0005524">
    <property type="term" value="F:ATP binding"/>
    <property type="evidence" value="ECO:0007669"/>
    <property type="project" value="UniProtKB-UniRule"/>
</dbReference>
<dbReference type="PANTHER" id="PTHR47634">
    <property type="entry name" value="PROTEIN KINASE DOMAIN-CONTAINING PROTEIN-RELATED"/>
    <property type="match status" value="1"/>
</dbReference>
<dbReference type="SUPFAM" id="SSF56112">
    <property type="entry name" value="Protein kinase-like (PK-like)"/>
    <property type="match status" value="1"/>
</dbReference>
<comment type="catalytic activity">
    <reaction evidence="7">
        <text>L-threonyl-[protein] + ATP = O-phospho-L-threonyl-[protein] + ADP + H(+)</text>
        <dbReference type="Rhea" id="RHEA:46608"/>
        <dbReference type="Rhea" id="RHEA-COMP:11060"/>
        <dbReference type="Rhea" id="RHEA-COMP:11605"/>
        <dbReference type="ChEBI" id="CHEBI:15378"/>
        <dbReference type="ChEBI" id="CHEBI:30013"/>
        <dbReference type="ChEBI" id="CHEBI:30616"/>
        <dbReference type="ChEBI" id="CHEBI:61977"/>
        <dbReference type="ChEBI" id="CHEBI:456216"/>
        <dbReference type="EC" id="2.7.11.1"/>
    </reaction>
</comment>
<dbReference type="STRING" id="2656787.A0A370TH95"/>
<evidence type="ECO:0000256" key="2">
    <source>
        <dbReference type="ARBA" id="ARBA00022527"/>
    </source>
</evidence>
<dbReference type="InterPro" id="IPR017441">
    <property type="entry name" value="Protein_kinase_ATP_BS"/>
</dbReference>
<evidence type="ECO:0000256" key="1">
    <source>
        <dbReference type="ARBA" id="ARBA00012513"/>
    </source>
</evidence>
<feature type="binding site" evidence="9">
    <location>
        <position position="91"/>
    </location>
    <ligand>
        <name>ATP</name>
        <dbReference type="ChEBI" id="CHEBI:30616"/>
    </ligand>
</feature>
<dbReference type="InterPro" id="IPR051334">
    <property type="entry name" value="SRPK"/>
</dbReference>
<name>A0A370TH95_9HELO</name>
<dbReference type="Gene3D" id="3.30.200.20">
    <property type="entry name" value="Phosphorylase Kinase, domain 1"/>
    <property type="match status" value="1"/>
</dbReference>
<keyword evidence="2" id="KW-0723">Serine/threonine-protein kinase</keyword>
<dbReference type="GeneID" id="43600546"/>
<reference evidence="11 12" key="1">
    <citation type="journal article" date="2018" name="IMA Fungus">
        <title>IMA Genome-F 9: Draft genome sequence of Annulohypoxylon stygium, Aspergillus mulundensis, Berkeleyomyces basicola (syn. Thielaviopsis basicola), Ceratocystis smalleyi, two Cercospora beticola strains, Coleophoma cylindrospora, Fusarium fracticaudum, Phialophora cf. hyalina, and Morchella septimelata.</title>
        <authorList>
            <person name="Wingfield B.D."/>
            <person name="Bills G.F."/>
            <person name="Dong Y."/>
            <person name="Huang W."/>
            <person name="Nel W.J."/>
            <person name="Swalarsk-Parry B.S."/>
            <person name="Vaghefi N."/>
            <person name="Wilken P.M."/>
            <person name="An Z."/>
            <person name="de Beer Z.W."/>
            <person name="De Vos L."/>
            <person name="Chen L."/>
            <person name="Duong T.A."/>
            <person name="Gao Y."/>
            <person name="Hammerbacher A."/>
            <person name="Kikkert J.R."/>
            <person name="Li Y."/>
            <person name="Li H."/>
            <person name="Li K."/>
            <person name="Li Q."/>
            <person name="Liu X."/>
            <person name="Ma X."/>
            <person name="Naidoo K."/>
            <person name="Pethybridge S.J."/>
            <person name="Sun J."/>
            <person name="Steenkamp E.T."/>
            <person name="van der Nest M.A."/>
            <person name="van Wyk S."/>
            <person name="Wingfield M.J."/>
            <person name="Xiong C."/>
            <person name="Yue Q."/>
            <person name="Zhang X."/>
        </authorList>
    </citation>
    <scope>NUCLEOTIDE SEQUENCE [LARGE SCALE GENOMIC DNA]</scope>
    <source>
        <strain evidence="11 12">BP 5553</strain>
    </source>
</reference>
<dbReference type="OrthoDB" id="5979581at2759"/>